<accession>A0A9P6BX49</accession>
<reference evidence="1" key="1">
    <citation type="submission" date="2020-11" db="EMBL/GenBank/DDBJ databases">
        <authorList>
            <consortium name="DOE Joint Genome Institute"/>
            <person name="Ahrendt S."/>
            <person name="Riley R."/>
            <person name="Andreopoulos W."/>
            <person name="Labutti K."/>
            <person name="Pangilinan J."/>
            <person name="Ruiz-Duenas F.J."/>
            <person name="Barrasa J.M."/>
            <person name="Sanchez-Garcia M."/>
            <person name="Camarero S."/>
            <person name="Miyauchi S."/>
            <person name="Serrano A."/>
            <person name="Linde D."/>
            <person name="Babiker R."/>
            <person name="Drula E."/>
            <person name="Ayuso-Fernandez I."/>
            <person name="Pacheco R."/>
            <person name="Padilla G."/>
            <person name="Ferreira P."/>
            <person name="Barriuso J."/>
            <person name="Kellner H."/>
            <person name="Castanera R."/>
            <person name="Alfaro M."/>
            <person name="Ramirez L."/>
            <person name="Pisabarro A.G."/>
            <person name="Kuo A."/>
            <person name="Tritt A."/>
            <person name="Lipzen A."/>
            <person name="He G."/>
            <person name="Yan M."/>
            <person name="Ng V."/>
            <person name="Cullen D."/>
            <person name="Martin F."/>
            <person name="Rosso M.-N."/>
            <person name="Henrissat B."/>
            <person name="Hibbett D."/>
            <person name="Martinez A.T."/>
            <person name="Grigoriev I.V."/>
        </authorList>
    </citation>
    <scope>NUCLEOTIDE SEQUENCE</scope>
    <source>
        <strain evidence="1">MF-IS2</strain>
    </source>
</reference>
<proteinExistence type="predicted"/>
<dbReference type="AlphaFoldDB" id="A0A9P6BX49"/>
<name>A0A9P6BX49_9AGAR</name>
<feature type="non-terminal residue" evidence="1">
    <location>
        <position position="1"/>
    </location>
</feature>
<keyword evidence="2" id="KW-1185">Reference proteome</keyword>
<evidence type="ECO:0000313" key="1">
    <source>
        <dbReference type="EMBL" id="KAF9441158.1"/>
    </source>
</evidence>
<gene>
    <name evidence="1" type="ORF">P691DRAFT_684815</name>
</gene>
<dbReference type="OrthoDB" id="3267748at2759"/>
<evidence type="ECO:0008006" key="3">
    <source>
        <dbReference type="Google" id="ProtNLM"/>
    </source>
</evidence>
<protein>
    <recommendedName>
        <fullName evidence="3">Retrotransposon gag domain-containing protein</fullName>
    </recommendedName>
</protein>
<dbReference type="Proteomes" id="UP000807342">
    <property type="component" value="Unassembled WGS sequence"/>
</dbReference>
<evidence type="ECO:0000313" key="2">
    <source>
        <dbReference type="Proteomes" id="UP000807342"/>
    </source>
</evidence>
<comment type="caution">
    <text evidence="1">The sequence shown here is derived from an EMBL/GenBank/DDBJ whole genome shotgun (WGS) entry which is preliminary data.</text>
</comment>
<dbReference type="EMBL" id="MU152031">
    <property type="protein sequence ID" value="KAF9441158.1"/>
    <property type="molecule type" value="Genomic_DNA"/>
</dbReference>
<sequence length="84" mass="10239">VAKCSDFLEGRTYKYYSTEVSFSKEKWSTEKFFKGIFNYYFPPDFHLKQQEHLEHFNQKDHCIQEYATELKIIYQTLGHSTKRE</sequence>
<organism evidence="1 2">
    <name type="scientific">Macrolepiota fuliginosa MF-IS2</name>
    <dbReference type="NCBI Taxonomy" id="1400762"/>
    <lineage>
        <taxon>Eukaryota</taxon>
        <taxon>Fungi</taxon>
        <taxon>Dikarya</taxon>
        <taxon>Basidiomycota</taxon>
        <taxon>Agaricomycotina</taxon>
        <taxon>Agaricomycetes</taxon>
        <taxon>Agaricomycetidae</taxon>
        <taxon>Agaricales</taxon>
        <taxon>Agaricineae</taxon>
        <taxon>Agaricaceae</taxon>
        <taxon>Macrolepiota</taxon>
    </lineage>
</organism>